<name>A0A0F9LSG8_9ZZZZ</name>
<evidence type="ECO:0000313" key="1">
    <source>
        <dbReference type="EMBL" id="KKM98134.1"/>
    </source>
</evidence>
<sequence length="56" mass="6693">MTGKRKNIQFNFLLTEDLYEKLEEIADQNYSDKSTTLRQLISKKYSESCKNKNEEK</sequence>
<organism evidence="1">
    <name type="scientific">marine sediment metagenome</name>
    <dbReference type="NCBI Taxonomy" id="412755"/>
    <lineage>
        <taxon>unclassified sequences</taxon>
        <taxon>metagenomes</taxon>
        <taxon>ecological metagenomes</taxon>
    </lineage>
</organism>
<dbReference type="AlphaFoldDB" id="A0A0F9LSG8"/>
<proteinExistence type="predicted"/>
<comment type="caution">
    <text evidence="1">The sequence shown here is derived from an EMBL/GenBank/DDBJ whole genome shotgun (WGS) entry which is preliminary data.</text>
</comment>
<reference evidence="1" key="1">
    <citation type="journal article" date="2015" name="Nature">
        <title>Complex archaea that bridge the gap between prokaryotes and eukaryotes.</title>
        <authorList>
            <person name="Spang A."/>
            <person name="Saw J.H."/>
            <person name="Jorgensen S.L."/>
            <person name="Zaremba-Niedzwiedzka K."/>
            <person name="Martijn J."/>
            <person name="Lind A.E."/>
            <person name="van Eijk R."/>
            <person name="Schleper C."/>
            <person name="Guy L."/>
            <person name="Ettema T.J."/>
        </authorList>
    </citation>
    <scope>NUCLEOTIDE SEQUENCE</scope>
</reference>
<evidence type="ECO:0008006" key="2">
    <source>
        <dbReference type="Google" id="ProtNLM"/>
    </source>
</evidence>
<dbReference type="EMBL" id="LAZR01005661">
    <property type="protein sequence ID" value="KKM98134.1"/>
    <property type="molecule type" value="Genomic_DNA"/>
</dbReference>
<protein>
    <recommendedName>
        <fullName evidence="2">Ribbon-helix-helix protein CopG domain-containing protein</fullName>
    </recommendedName>
</protein>
<gene>
    <name evidence="1" type="ORF">LCGC14_1160930</name>
</gene>
<accession>A0A0F9LSG8</accession>